<dbReference type="PRINTS" id="PR00455">
    <property type="entry name" value="HTHTETR"/>
</dbReference>
<evidence type="ECO:0000313" key="6">
    <source>
        <dbReference type="EMBL" id="NJC55717.1"/>
    </source>
</evidence>
<accession>A0A846S4D4</accession>
<evidence type="ECO:0000313" key="7">
    <source>
        <dbReference type="Proteomes" id="UP000576792"/>
    </source>
</evidence>
<proteinExistence type="predicted"/>
<keyword evidence="3" id="KW-0804">Transcription</keyword>
<dbReference type="SUPFAM" id="SSF48498">
    <property type="entry name" value="Tetracyclin repressor-like, C-terminal domain"/>
    <property type="match status" value="1"/>
</dbReference>
<dbReference type="Pfam" id="PF00440">
    <property type="entry name" value="TetR_N"/>
    <property type="match status" value="1"/>
</dbReference>
<evidence type="ECO:0000256" key="3">
    <source>
        <dbReference type="ARBA" id="ARBA00023163"/>
    </source>
</evidence>
<comment type="caution">
    <text evidence="6">The sequence shown here is derived from an EMBL/GenBank/DDBJ whole genome shotgun (WGS) entry which is preliminary data.</text>
</comment>
<sequence length="187" mass="20761">MADLSRRRDAARNRTLLLDAARRIVAEQGPDAPLDEIARAAGVSRTTLHRHFADREELAFEVLRDNVTEIESRASALAGVASGAEDLYHHLLDVQRDVPWLAHMVAKRDSRETGELAERTLAAMEPLIGRARELGRIYPSVTAQDILLTLPMVMTVLFANPQGNREPSVDRARAILHRGLFTTEPPS</sequence>
<dbReference type="PANTHER" id="PTHR30055">
    <property type="entry name" value="HTH-TYPE TRANSCRIPTIONAL REGULATOR RUTR"/>
    <property type="match status" value="1"/>
</dbReference>
<dbReference type="Gene3D" id="1.10.357.10">
    <property type="entry name" value="Tetracycline Repressor, domain 2"/>
    <property type="match status" value="1"/>
</dbReference>
<keyword evidence="1" id="KW-0805">Transcription regulation</keyword>
<keyword evidence="2 4" id="KW-0238">DNA-binding</keyword>
<dbReference type="Proteomes" id="UP000576792">
    <property type="component" value="Unassembled WGS sequence"/>
</dbReference>
<evidence type="ECO:0000256" key="2">
    <source>
        <dbReference type="ARBA" id="ARBA00023125"/>
    </source>
</evidence>
<keyword evidence="7" id="KW-1185">Reference proteome</keyword>
<evidence type="ECO:0000259" key="5">
    <source>
        <dbReference type="PROSITE" id="PS50977"/>
    </source>
</evidence>
<dbReference type="RefSeq" id="WP_167949703.1">
    <property type="nucleotide sequence ID" value="NZ_BAAAPQ010000026.1"/>
</dbReference>
<name>A0A846S4D4_9MICO</name>
<evidence type="ECO:0000256" key="4">
    <source>
        <dbReference type="PROSITE-ProRule" id="PRU00335"/>
    </source>
</evidence>
<dbReference type="InterPro" id="IPR036271">
    <property type="entry name" value="Tet_transcr_reg_TetR-rel_C_sf"/>
</dbReference>
<dbReference type="AlphaFoldDB" id="A0A846S4D4"/>
<dbReference type="InterPro" id="IPR050109">
    <property type="entry name" value="HTH-type_TetR-like_transc_reg"/>
</dbReference>
<dbReference type="EMBL" id="JAATJN010000001">
    <property type="protein sequence ID" value="NJC55717.1"/>
    <property type="molecule type" value="Genomic_DNA"/>
</dbReference>
<dbReference type="GO" id="GO:0003700">
    <property type="term" value="F:DNA-binding transcription factor activity"/>
    <property type="evidence" value="ECO:0007669"/>
    <property type="project" value="TreeGrafter"/>
</dbReference>
<organism evidence="6 7">
    <name type="scientific">Brevibacterium marinum</name>
    <dbReference type="NCBI Taxonomy" id="418643"/>
    <lineage>
        <taxon>Bacteria</taxon>
        <taxon>Bacillati</taxon>
        <taxon>Actinomycetota</taxon>
        <taxon>Actinomycetes</taxon>
        <taxon>Micrococcales</taxon>
        <taxon>Brevibacteriaceae</taxon>
        <taxon>Brevibacterium</taxon>
    </lineage>
</organism>
<gene>
    <name evidence="6" type="ORF">BKA07_000752</name>
</gene>
<feature type="DNA-binding region" description="H-T-H motif" evidence="4">
    <location>
        <begin position="33"/>
        <end position="52"/>
    </location>
</feature>
<protein>
    <submittedName>
        <fullName evidence="6">AcrR family transcriptional regulator</fullName>
    </submittedName>
</protein>
<dbReference type="PANTHER" id="PTHR30055:SF234">
    <property type="entry name" value="HTH-TYPE TRANSCRIPTIONAL REGULATOR BETI"/>
    <property type="match status" value="1"/>
</dbReference>
<dbReference type="InterPro" id="IPR001647">
    <property type="entry name" value="HTH_TetR"/>
</dbReference>
<dbReference type="GO" id="GO:0000976">
    <property type="term" value="F:transcription cis-regulatory region binding"/>
    <property type="evidence" value="ECO:0007669"/>
    <property type="project" value="TreeGrafter"/>
</dbReference>
<dbReference type="PROSITE" id="PS50977">
    <property type="entry name" value="HTH_TETR_2"/>
    <property type="match status" value="1"/>
</dbReference>
<evidence type="ECO:0000256" key="1">
    <source>
        <dbReference type="ARBA" id="ARBA00023015"/>
    </source>
</evidence>
<dbReference type="SUPFAM" id="SSF46689">
    <property type="entry name" value="Homeodomain-like"/>
    <property type="match status" value="1"/>
</dbReference>
<reference evidence="6 7" key="1">
    <citation type="submission" date="2020-03" db="EMBL/GenBank/DDBJ databases">
        <title>Sequencing the genomes of 1000 actinobacteria strains.</title>
        <authorList>
            <person name="Klenk H.-P."/>
        </authorList>
    </citation>
    <scope>NUCLEOTIDE SEQUENCE [LARGE SCALE GENOMIC DNA]</scope>
    <source>
        <strain evidence="6 7">DSM 18964</strain>
    </source>
</reference>
<feature type="domain" description="HTH tetR-type" evidence="5">
    <location>
        <begin position="11"/>
        <end position="70"/>
    </location>
</feature>
<dbReference type="InterPro" id="IPR009057">
    <property type="entry name" value="Homeodomain-like_sf"/>
</dbReference>